<comment type="caution">
    <text evidence="2">The sequence shown here is derived from an EMBL/GenBank/DDBJ whole genome shotgun (WGS) entry which is preliminary data.</text>
</comment>
<protein>
    <submittedName>
        <fullName evidence="2">Uncharacterized protein</fullName>
    </submittedName>
</protein>
<name>A0A8T4L284_9ARCH</name>
<organism evidence="2 3">
    <name type="scientific">Candidatus Iainarchaeum sp</name>
    <dbReference type="NCBI Taxonomy" id="3101447"/>
    <lineage>
        <taxon>Archaea</taxon>
        <taxon>Candidatus Iainarchaeota</taxon>
        <taxon>Candidatus Iainarchaeia</taxon>
        <taxon>Candidatus Iainarchaeales</taxon>
        <taxon>Candidatus Iainarchaeaceae</taxon>
        <taxon>Candidatus Iainarchaeum</taxon>
    </lineage>
</organism>
<reference evidence="2" key="1">
    <citation type="submission" date="2021-03" db="EMBL/GenBank/DDBJ databases">
        <authorList>
            <person name="Jaffe A."/>
        </authorList>
    </citation>
    <scope>NUCLEOTIDE SEQUENCE</scope>
    <source>
        <strain evidence="2">RIFCSPLOWO2_01_FULL_AR10_48_17</strain>
    </source>
</reference>
<accession>A0A8T4L284</accession>
<dbReference type="Proteomes" id="UP000675968">
    <property type="component" value="Unassembled WGS sequence"/>
</dbReference>
<keyword evidence="1" id="KW-0812">Transmembrane</keyword>
<evidence type="ECO:0000256" key="1">
    <source>
        <dbReference type="SAM" id="Phobius"/>
    </source>
</evidence>
<gene>
    <name evidence="2" type="ORF">J4215_02540</name>
</gene>
<feature type="transmembrane region" description="Helical" evidence="1">
    <location>
        <begin position="12"/>
        <end position="30"/>
    </location>
</feature>
<sequence length="223" mass="24589">MLDYILSKLNMLILVTALFAIGSYFAFYLAQSLEKQQADTVLSQITEDAFGVINSSSICHEVTLTLPPYINTLGRSEGGNKLYYLFQINSQENVLADLSTDPANALIFSIRTKKDNQVLSAQRIVTNAHIQIFEWDARSGTTDPLTALKIPVPDALGNIFVTLNPVAAPTPPENAVKLVKEVYNGETYLYVIPCSSRVHQCETNYGYAVARIKSTRLGGVYNC</sequence>
<keyword evidence="1" id="KW-0472">Membrane</keyword>
<proteinExistence type="predicted"/>
<keyword evidence="1" id="KW-1133">Transmembrane helix</keyword>
<reference evidence="2" key="2">
    <citation type="submission" date="2021-05" db="EMBL/GenBank/DDBJ databases">
        <title>Protein family content uncovers lineage relationships and bacterial pathway maintenance mechanisms in DPANN archaea.</title>
        <authorList>
            <person name="Castelle C.J."/>
            <person name="Meheust R."/>
            <person name="Jaffe A.L."/>
            <person name="Seitz K."/>
            <person name="Gong X."/>
            <person name="Baker B.J."/>
            <person name="Banfield J.F."/>
        </authorList>
    </citation>
    <scope>NUCLEOTIDE SEQUENCE</scope>
    <source>
        <strain evidence="2">RIFCSPLOWO2_01_FULL_AR10_48_17</strain>
    </source>
</reference>
<dbReference type="EMBL" id="JAGVWC010000009">
    <property type="protein sequence ID" value="MBS3061438.1"/>
    <property type="molecule type" value="Genomic_DNA"/>
</dbReference>
<evidence type="ECO:0000313" key="2">
    <source>
        <dbReference type="EMBL" id="MBS3061438.1"/>
    </source>
</evidence>
<dbReference type="AlphaFoldDB" id="A0A8T4L284"/>
<evidence type="ECO:0000313" key="3">
    <source>
        <dbReference type="Proteomes" id="UP000675968"/>
    </source>
</evidence>